<name>A0AAD6A234_9POAL</name>
<evidence type="ECO:0000313" key="9">
    <source>
        <dbReference type="EMBL" id="KAJ3708194.1"/>
    </source>
</evidence>
<dbReference type="PANTHER" id="PTHR10634">
    <property type="entry name" value="AN1-TYPE ZINC FINGER PROTEIN"/>
    <property type="match status" value="1"/>
</dbReference>
<dbReference type="InterPro" id="IPR000058">
    <property type="entry name" value="Znf_AN1"/>
</dbReference>
<evidence type="ECO:0000256" key="4">
    <source>
        <dbReference type="ARBA" id="ARBA00022833"/>
    </source>
</evidence>
<dbReference type="SUPFAM" id="SSF118310">
    <property type="entry name" value="AN1-like Zinc finger"/>
    <property type="match status" value="1"/>
</dbReference>
<dbReference type="SMART" id="SM00154">
    <property type="entry name" value="ZnF_AN1"/>
    <property type="match status" value="1"/>
</dbReference>
<comment type="caution">
    <text evidence="9">The sequence shown here is derived from an EMBL/GenBank/DDBJ whole genome shotgun (WGS) entry which is preliminary data.</text>
</comment>
<evidence type="ECO:0000256" key="1">
    <source>
        <dbReference type="ARBA" id="ARBA00003732"/>
    </source>
</evidence>
<evidence type="ECO:0000313" key="10">
    <source>
        <dbReference type="Proteomes" id="UP001210211"/>
    </source>
</evidence>
<evidence type="ECO:0000256" key="7">
    <source>
        <dbReference type="SAM" id="MobiDB-lite"/>
    </source>
</evidence>
<proteinExistence type="predicted"/>
<dbReference type="GO" id="GO:0016567">
    <property type="term" value="P:protein ubiquitination"/>
    <property type="evidence" value="ECO:0007669"/>
    <property type="project" value="TreeGrafter"/>
</dbReference>
<evidence type="ECO:0000256" key="2">
    <source>
        <dbReference type="ARBA" id="ARBA00022723"/>
    </source>
</evidence>
<sequence length="157" mass="17049">MAGERCNLGKDEAELLKPSSPSSTSPPNPAQASPTNPPSLFLSPPQEILSQLTEKAEANNSVAVPVPTETTKPAQSDLKKEIEPLKLTIGSIKSIHRCMICRKRVGLTGFRCRCGNLFCGSHRYSDTHDCSFDYKAAGRAEIMKNNPVVRAAKIIKI</sequence>
<evidence type="ECO:0000256" key="5">
    <source>
        <dbReference type="ARBA" id="ARBA00023016"/>
    </source>
</evidence>
<evidence type="ECO:0000259" key="8">
    <source>
        <dbReference type="PROSITE" id="PS51039"/>
    </source>
</evidence>
<reference evidence="9 10" key="1">
    <citation type="journal article" date="2022" name="Cell">
        <title>Repeat-based holocentromeres influence genome architecture and karyotype evolution.</title>
        <authorList>
            <person name="Hofstatter P.G."/>
            <person name="Thangavel G."/>
            <person name="Lux T."/>
            <person name="Neumann P."/>
            <person name="Vondrak T."/>
            <person name="Novak P."/>
            <person name="Zhang M."/>
            <person name="Costa L."/>
            <person name="Castellani M."/>
            <person name="Scott A."/>
            <person name="Toegelov H."/>
            <person name="Fuchs J."/>
            <person name="Mata-Sucre Y."/>
            <person name="Dias Y."/>
            <person name="Vanzela A.L.L."/>
            <person name="Huettel B."/>
            <person name="Almeida C.C.S."/>
            <person name="Simkova H."/>
            <person name="Souza G."/>
            <person name="Pedrosa-Harand A."/>
            <person name="Macas J."/>
            <person name="Mayer K.F.X."/>
            <person name="Houben A."/>
            <person name="Marques A."/>
        </authorList>
    </citation>
    <scope>NUCLEOTIDE SEQUENCE [LARGE SCALE GENOMIC DNA]</scope>
    <source>
        <strain evidence="9">RhyTen1mFocal</strain>
    </source>
</reference>
<keyword evidence="2" id="KW-0479">Metal-binding</keyword>
<keyword evidence="10" id="KW-1185">Reference proteome</keyword>
<dbReference type="AlphaFoldDB" id="A0AAD6A234"/>
<feature type="compositionally biased region" description="Polar residues" evidence="7">
    <location>
        <begin position="58"/>
        <end position="74"/>
    </location>
</feature>
<comment type="function">
    <text evidence="1">May be involved in environmental stress response.</text>
</comment>
<dbReference type="Pfam" id="PF01428">
    <property type="entry name" value="zf-AN1"/>
    <property type="match status" value="1"/>
</dbReference>
<feature type="region of interest" description="Disordered" evidence="7">
    <location>
        <begin position="58"/>
        <end position="77"/>
    </location>
</feature>
<dbReference type="Gene3D" id="4.10.1110.10">
    <property type="entry name" value="AN1-like Zinc finger"/>
    <property type="match status" value="1"/>
</dbReference>
<keyword evidence="5" id="KW-0346">Stress response</keyword>
<dbReference type="Proteomes" id="UP001210211">
    <property type="component" value="Unassembled WGS sequence"/>
</dbReference>
<dbReference type="FunFam" id="4.10.1110.10:FF:000001">
    <property type="entry name" value="Zinc finger AN1-type containing 6"/>
    <property type="match status" value="1"/>
</dbReference>
<evidence type="ECO:0000256" key="3">
    <source>
        <dbReference type="ARBA" id="ARBA00022771"/>
    </source>
</evidence>
<feature type="domain" description="AN1-type" evidence="8">
    <location>
        <begin position="92"/>
        <end position="138"/>
    </location>
</feature>
<accession>A0AAD6A234</accession>
<dbReference type="InterPro" id="IPR050652">
    <property type="entry name" value="AN1_A20_ZnFinger"/>
</dbReference>
<gene>
    <name evidence="9" type="ORF">LUZ61_011899</name>
</gene>
<dbReference type="InterPro" id="IPR035896">
    <property type="entry name" value="AN1-like_Znf"/>
</dbReference>
<protein>
    <recommendedName>
        <fullName evidence="8">AN1-type domain-containing protein</fullName>
    </recommendedName>
</protein>
<dbReference type="GO" id="GO:0004842">
    <property type="term" value="F:ubiquitin-protein transferase activity"/>
    <property type="evidence" value="ECO:0007669"/>
    <property type="project" value="TreeGrafter"/>
</dbReference>
<dbReference type="GO" id="GO:0008270">
    <property type="term" value="F:zinc ion binding"/>
    <property type="evidence" value="ECO:0007669"/>
    <property type="project" value="UniProtKB-KW"/>
</dbReference>
<keyword evidence="3 6" id="KW-0863">Zinc-finger</keyword>
<organism evidence="9 10">
    <name type="scientific">Rhynchospora tenuis</name>
    <dbReference type="NCBI Taxonomy" id="198213"/>
    <lineage>
        <taxon>Eukaryota</taxon>
        <taxon>Viridiplantae</taxon>
        <taxon>Streptophyta</taxon>
        <taxon>Embryophyta</taxon>
        <taxon>Tracheophyta</taxon>
        <taxon>Spermatophyta</taxon>
        <taxon>Magnoliopsida</taxon>
        <taxon>Liliopsida</taxon>
        <taxon>Poales</taxon>
        <taxon>Cyperaceae</taxon>
        <taxon>Cyperoideae</taxon>
        <taxon>Rhynchosporeae</taxon>
        <taxon>Rhynchospora</taxon>
    </lineage>
</organism>
<dbReference type="EMBL" id="JAMRDG010000001">
    <property type="protein sequence ID" value="KAJ3708194.1"/>
    <property type="molecule type" value="Genomic_DNA"/>
</dbReference>
<feature type="region of interest" description="Disordered" evidence="7">
    <location>
        <begin position="1"/>
        <end position="44"/>
    </location>
</feature>
<dbReference type="PROSITE" id="PS51039">
    <property type="entry name" value="ZF_AN1"/>
    <property type="match status" value="1"/>
</dbReference>
<keyword evidence="4" id="KW-0862">Zinc</keyword>
<evidence type="ECO:0000256" key="6">
    <source>
        <dbReference type="PROSITE-ProRule" id="PRU00449"/>
    </source>
</evidence>
<dbReference type="PANTHER" id="PTHR10634:SF22">
    <property type="entry name" value="ZINC FINGER A20 AND AN1 DOMAIN-CONTAINING STRESS-ASSOCIATED PROTEIN 5"/>
    <property type="match status" value="1"/>
</dbReference>